<evidence type="ECO:0008006" key="3">
    <source>
        <dbReference type="Google" id="ProtNLM"/>
    </source>
</evidence>
<dbReference type="InterPro" id="IPR032466">
    <property type="entry name" value="Metal_Hydrolase"/>
</dbReference>
<evidence type="ECO:0000313" key="1">
    <source>
        <dbReference type="EMBL" id="AWT59468.1"/>
    </source>
</evidence>
<dbReference type="InterPro" id="IPR008257">
    <property type="entry name" value="Pept_M19"/>
</dbReference>
<reference evidence="1 2" key="1">
    <citation type="submission" date="2018-06" db="EMBL/GenBank/DDBJ databases">
        <title>Draft Genome Sequence of a Novel Marine Bacterium Related to the Verrucomicrobia.</title>
        <authorList>
            <person name="Vosseberg J."/>
            <person name="Martijn J."/>
            <person name="Ettema T.J.G."/>
        </authorList>
    </citation>
    <scope>NUCLEOTIDE SEQUENCE [LARGE SCALE GENOMIC DNA]</scope>
    <source>
        <strain evidence="1">TARA_B100001123</strain>
    </source>
</reference>
<dbReference type="Pfam" id="PF01244">
    <property type="entry name" value="Peptidase_M19"/>
    <property type="match status" value="1"/>
</dbReference>
<dbReference type="EMBL" id="CP029803">
    <property type="protein sequence ID" value="AWT59468.1"/>
    <property type="molecule type" value="Genomic_DNA"/>
</dbReference>
<protein>
    <recommendedName>
        <fullName evidence="3">Peptidase M19</fullName>
    </recommendedName>
</protein>
<organism evidence="1 2">
    <name type="scientific">Candidatus Moanibacter tarae</name>
    <dbReference type="NCBI Taxonomy" id="2200854"/>
    <lineage>
        <taxon>Bacteria</taxon>
        <taxon>Pseudomonadati</taxon>
        <taxon>Verrucomicrobiota</taxon>
        <taxon>Opitutia</taxon>
        <taxon>Puniceicoccales</taxon>
        <taxon>Puniceicoccales incertae sedis</taxon>
        <taxon>Candidatus Moanibacter</taxon>
    </lineage>
</organism>
<sequence length="381" mass="42835">MSSNPILIVDGHLDMAFNALFYRRDLTQSVKVLREREDPYAEGNSKTPAVLPQDLLRRKGPVRRWYTPTVALPDMRKGRVGIMLSTIMARVQNPSLYSHNSVRTQAVAHARGISHLAYYQALERVGEIVFIKDLTDLDSCVASWRDPADDTPVGLILTMESADPIFGPDDVSFWWEAGLRSVTLTHFGINTYGHGTGTEGGLFPPAYAMMDALKETNIAIDLTHASDQCFWQILDYWDGPVHASHCNCRALVPGQRHLSDDMIKALTERGGVIGLMFAESTLSPKWNFEDRKTHYPTATRPMKSVIEHINHICDLVGNTDCIAFGTDLDGGFGLELSPTDFNTIDDLQYFLEIMRDAGYDEEQVEKFANGNLVRFFREIWT</sequence>
<evidence type="ECO:0000313" key="2">
    <source>
        <dbReference type="Proteomes" id="UP000247465"/>
    </source>
</evidence>
<gene>
    <name evidence="1" type="ORF">DF168_00658</name>
</gene>
<dbReference type="GO" id="GO:0070573">
    <property type="term" value="F:metallodipeptidase activity"/>
    <property type="evidence" value="ECO:0007669"/>
    <property type="project" value="InterPro"/>
</dbReference>
<name>A0A2Z4AES3_9BACT</name>
<dbReference type="Gene3D" id="3.20.20.140">
    <property type="entry name" value="Metal-dependent hydrolases"/>
    <property type="match status" value="1"/>
</dbReference>
<dbReference type="Proteomes" id="UP000247465">
    <property type="component" value="Chromosome"/>
</dbReference>
<proteinExistence type="predicted"/>
<dbReference type="PANTHER" id="PTHR10443">
    <property type="entry name" value="MICROSOMAL DIPEPTIDASE"/>
    <property type="match status" value="1"/>
</dbReference>
<dbReference type="AlphaFoldDB" id="A0A2Z4AES3"/>
<accession>A0A2Z4AES3</accession>
<dbReference type="PROSITE" id="PS51365">
    <property type="entry name" value="RENAL_DIPEPTIDASE_2"/>
    <property type="match status" value="1"/>
</dbReference>
<dbReference type="PANTHER" id="PTHR10443:SF12">
    <property type="entry name" value="DIPEPTIDASE"/>
    <property type="match status" value="1"/>
</dbReference>
<dbReference type="SUPFAM" id="SSF51556">
    <property type="entry name" value="Metallo-dependent hydrolases"/>
    <property type="match status" value="1"/>
</dbReference>
<dbReference type="KEGG" id="mtar:DF168_00658"/>
<dbReference type="GO" id="GO:0006508">
    <property type="term" value="P:proteolysis"/>
    <property type="evidence" value="ECO:0007669"/>
    <property type="project" value="InterPro"/>
</dbReference>